<organism evidence="3 4">
    <name type="scientific">Desulfosalsimonas propionicica</name>
    <dbReference type="NCBI Taxonomy" id="332175"/>
    <lineage>
        <taxon>Bacteria</taxon>
        <taxon>Pseudomonadati</taxon>
        <taxon>Thermodesulfobacteriota</taxon>
        <taxon>Desulfobacteria</taxon>
        <taxon>Desulfobacterales</taxon>
        <taxon>Desulfosalsimonadaceae</taxon>
        <taxon>Desulfosalsimonas</taxon>
    </lineage>
</organism>
<reference evidence="3 4" key="1">
    <citation type="submission" date="2020-07" db="EMBL/GenBank/DDBJ databases">
        <title>Genomic Encyclopedia of Type Strains, Phase IV (KMG-IV): sequencing the most valuable type-strain genomes for metagenomic binning, comparative biology and taxonomic classification.</title>
        <authorList>
            <person name="Goeker M."/>
        </authorList>
    </citation>
    <scope>NUCLEOTIDE SEQUENCE [LARGE SCALE GENOMIC DNA]</scope>
    <source>
        <strain evidence="3 4">DSM 17721</strain>
    </source>
</reference>
<dbReference type="EMBL" id="JACDUS010000014">
    <property type="protein sequence ID" value="MBA2882951.1"/>
    <property type="molecule type" value="Genomic_DNA"/>
</dbReference>
<dbReference type="InterPro" id="IPR050180">
    <property type="entry name" value="RNR_Ribonuclease"/>
</dbReference>
<comment type="caution">
    <text evidence="3">The sequence shown here is derived from an EMBL/GenBank/DDBJ whole genome shotgun (WGS) entry which is preliminary data.</text>
</comment>
<dbReference type="Pfam" id="PF23161">
    <property type="entry name" value="HTH_RNase_II"/>
    <property type="match status" value="1"/>
</dbReference>
<protein>
    <submittedName>
        <fullName evidence="3">Exoribonuclease-2</fullName>
        <ecNumber evidence="3">3.1.13.1</ecNumber>
    </submittedName>
</protein>
<dbReference type="GO" id="GO:0003723">
    <property type="term" value="F:RNA binding"/>
    <property type="evidence" value="ECO:0007669"/>
    <property type="project" value="InterPro"/>
</dbReference>
<dbReference type="InterPro" id="IPR056404">
    <property type="entry name" value="HTH_RNase_II"/>
</dbReference>
<dbReference type="GO" id="GO:0008859">
    <property type="term" value="F:exoribonuclease II activity"/>
    <property type="evidence" value="ECO:0007669"/>
    <property type="project" value="UniProtKB-EC"/>
</dbReference>
<dbReference type="InterPro" id="IPR001900">
    <property type="entry name" value="RNase_II/R"/>
</dbReference>
<keyword evidence="4" id="KW-1185">Reference proteome</keyword>
<sequence>MEPGTVVEYIDQQRIICAVVLEQKDERLRLLNENNREINQKAARLSHVSQTALKLSQGRDQLVESLKTIGQRRQALSAHINIKEIWEAVHSLEEWIDLDTMTSFCFSGEPDSDQESAVIRAFFENRIYFKFSHDWFYPHSEEVVENNIARQEAEQRRQQLVEEGGQWVRAVLNNGSSPPDADPEVIELLKSYYLYGKESARQATARAILTRAGVDSAESIFSVMVRAGHWQAHENLDLYRYEIPMEFPGPVLKNAAELDGAADQIPEDAHRRDLTELDIITIDGQGTMDYDDALSVQEAGKNLRIGVHISDVAARVEKGGVIDQDVISRGTSIYMPDLKIPMLPATLAEDVCSLVEGQRRPAISTFFTVTPYGEVVDYEIVPSVIRVSRQMSYSETDAVAQSDDRIRALHAAAQAFKKRRLENGAVQILLPELYLRVCSADDIRVRVLDRESPGRLLVAEMMIMANWVMARFLAEKQMPAIFRAQNHPRGRLYSGTDEGTLFQNWMQRRMLSRVILGTRADYHSGLGLDAYITATSPIRKYFDLVTQRQLRACLGLEQGYSDSQIEEILQLLQPPLTHARLVQNRRMRFWILKYLEGMIGSKAEAIVLDRRRDGYTILLRDYLMEARLPSSAGVELKPKDLARVTFQHVDAARDKLTVYLG</sequence>
<dbReference type="PANTHER" id="PTHR23355">
    <property type="entry name" value="RIBONUCLEASE"/>
    <property type="match status" value="1"/>
</dbReference>
<evidence type="ECO:0000259" key="2">
    <source>
        <dbReference type="SMART" id="SM00955"/>
    </source>
</evidence>
<dbReference type="SUPFAM" id="SSF50249">
    <property type="entry name" value="Nucleic acid-binding proteins"/>
    <property type="match status" value="1"/>
</dbReference>
<dbReference type="Pfam" id="PF00773">
    <property type="entry name" value="RNB"/>
    <property type="match status" value="1"/>
</dbReference>
<dbReference type="RefSeq" id="WP_181552566.1">
    <property type="nucleotide sequence ID" value="NZ_JACDUS010000014.1"/>
</dbReference>
<dbReference type="PANTHER" id="PTHR23355:SF42">
    <property type="entry name" value="RIBONUCLEASE II, CHLOROPLASTIC_MITOCHONDRIAL"/>
    <property type="match status" value="1"/>
</dbReference>
<dbReference type="GO" id="GO:0000932">
    <property type="term" value="C:P-body"/>
    <property type="evidence" value="ECO:0007669"/>
    <property type="project" value="TreeGrafter"/>
</dbReference>
<gene>
    <name evidence="3" type="ORF">HNR65_003307</name>
</gene>
<dbReference type="InterPro" id="IPR012340">
    <property type="entry name" value="NA-bd_OB-fold"/>
</dbReference>
<dbReference type="EC" id="3.1.13.1" evidence="3"/>
<keyword evidence="3" id="KW-0378">Hydrolase</keyword>
<accession>A0A7W0HMD1</accession>
<keyword evidence="1" id="KW-0175">Coiled coil</keyword>
<proteinExistence type="predicted"/>
<evidence type="ECO:0000313" key="4">
    <source>
        <dbReference type="Proteomes" id="UP000525298"/>
    </source>
</evidence>
<evidence type="ECO:0000313" key="3">
    <source>
        <dbReference type="EMBL" id="MBA2882951.1"/>
    </source>
</evidence>
<feature type="coiled-coil region" evidence="1">
    <location>
        <begin position="21"/>
        <end position="48"/>
    </location>
</feature>
<dbReference type="GO" id="GO:0006402">
    <property type="term" value="P:mRNA catabolic process"/>
    <property type="evidence" value="ECO:0007669"/>
    <property type="project" value="TreeGrafter"/>
</dbReference>
<name>A0A7W0HMD1_9BACT</name>
<dbReference type="Proteomes" id="UP000525298">
    <property type="component" value="Unassembled WGS sequence"/>
</dbReference>
<evidence type="ECO:0000256" key="1">
    <source>
        <dbReference type="SAM" id="Coils"/>
    </source>
</evidence>
<feature type="domain" description="RNB" evidence="2">
    <location>
        <begin position="271"/>
        <end position="556"/>
    </location>
</feature>
<dbReference type="AlphaFoldDB" id="A0A7W0HMD1"/>
<dbReference type="SMART" id="SM00955">
    <property type="entry name" value="RNB"/>
    <property type="match status" value="1"/>
</dbReference>